<sequence length="400" mass="45435">MDPPADTETLEERLDRSFAEFQKFRSQRSEQQIAARDEYDAGQKDILTAISSIHNDKNQGVEERQKRADTAIRQLQKQTDLAIKQLRDEAMRKSAELRKESDEDIEDLRVTAKRKTDQLDVERASKKRKHESDKQKIEREFHQRLKTLETSLTPSTEPALRDSVTGSSSSTRENPHGLVRGPDVGSADRSSASNASPIPPMQQSKPSQQSSASHTVPRTLSFDEVSGSIQETSLVETHPMAQSPREDNKGYLQRCAEDALNLEVQPISSVERQTHLENHRSETLTKRKCVANPGVLVPGGHSKKAKRRNRSYRRSLGDSYRPMHAKKTRNERRRAAAKIRKQLSSGSTLIHNESRPAESLKRFEGIVNPVPGEIYQVFQRSRGNNENSWYLVVRLPLSDW</sequence>
<accession>A0ABR3WF16</accession>
<protein>
    <submittedName>
        <fullName evidence="2">Uncharacterized protein</fullName>
    </submittedName>
</protein>
<keyword evidence="3" id="KW-1185">Reference proteome</keyword>
<feature type="region of interest" description="Disordered" evidence="1">
    <location>
        <begin position="292"/>
        <end position="316"/>
    </location>
</feature>
<organism evidence="2 3">
    <name type="scientific">Diaporthe australafricana</name>
    <dbReference type="NCBI Taxonomy" id="127596"/>
    <lineage>
        <taxon>Eukaryota</taxon>
        <taxon>Fungi</taxon>
        <taxon>Dikarya</taxon>
        <taxon>Ascomycota</taxon>
        <taxon>Pezizomycotina</taxon>
        <taxon>Sordariomycetes</taxon>
        <taxon>Sordariomycetidae</taxon>
        <taxon>Diaporthales</taxon>
        <taxon>Diaporthaceae</taxon>
        <taxon>Diaporthe</taxon>
    </lineage>
</organism>
<name>A0ABR3WF16_9PEZI</name>
<comment type="caution">
    <text evidence="2">The sequence shown here is derived from an EMBL/GenBank/DDBJ whole genome shotgun (WGS) entry which is preliminary data.</text>
</comment>
<feature type="compositionally biased region" description="Low complexity" evidence="1">
    <location>
        <begin position="201"/>
        <end position="213"/>
    </location>
</feature>
<reference evidence="2 3" key="1">
    <citation type="journal article" date="2024" name="IMA Fungus">
        <title>IMA Genome - F19 : A genome assembly and annotation guide to empower mycologists, including annotated draft genome sequences of Ceratocystis pirilliformis, Diaporthe australafricana, Fusarium ophioides, Paecilomyces lecythidis, and Sporothrix stenoceras.</title>
        <authorList>
            <person name="Aylward J."/>
            <person name="Wilson A.M."/>
            <person name="Visagie C.M."/>
            <person name="Spraker J."/>
            <person name="Barnes I."/>
            <person name="Buitendag C."/>
            <person name="Ceriani C."/>
            <person name="Del Mar Angel L."/>
            <person name="du Plessis D."/>
            <person name="Fuchs T."/>
            <person name="Gasser K."/>
            <person name="Kramer D."/>
            <person name="Li W."/>
            <person name="Munsamy K."/>
            <person name="Piso A."/>
            <person name="Price J.L."/>
            <person name="Sonnekus B."/>
            <person name="Thomas C."/>
            <person name="van der Nest A."/>
            <person name="van Dijk A."/>
            <person name="van Heerden A."/>
            <person name="van Vuuren N."/>
            <person name="Yilmaz N."/>
            <person name="Duong T.A."/>
            <person name="van der Merwe N.A."/>
            <person name="Wingfield M.J."/>
            <person name="Wingfield B.D."/>
        </authorList>
    </citation>
    <scope>NUCLEOTIDE SEQUENCE [LARGE SCALE GENOMIC DNA]</scope>
    <source>
        <strain evidence="2 3">CMW 18300</strain>
    </source>
</reference>
<dbReference type="Proteomes" id="UP001583177">
    <property type="component" value="Unassembled WGS sequence"/>
</dbReference>
<dbReference type="EMBL" id="JAWRVE010000093">
    <property type="protein sequence ID" value="KAL1860336.1"/>
    <property type="molecule type" value="Genomic_DNA"/>
</dbReference>
<evidence type="ECO:0000256" key="1">
    <source>
        <dbReference type="SAM" id="MobiDB-lite"/>
    </source>
</evidence>
<proteinExistence type="predicted"/>
<gene>
    <name evidence="2" type="ORF">Daus18300_009249</name>
</gene>
<evidence type="ECO:0000313" key="2">
    <source>
        <dbReference type="EMBL" id="KAL1860336.1"/>
    </source>
</evidence>
<evidence type="ECO:0000313" key="3">
    <source>
        <dbReference type="Proteomes" id="UP001583177"/>
    </source>
</evidence>
<feature type="compositionally biased region" description="Basic and acidic residues" evidence="1">
    <location>
        <begin position="92"/>
        <end position="147"/>
    </location>
</feature>
<feature type="region of interest" description="Disordered" evidence="1">
    <location>
        <begin position="92"/>
        <end position="216"/>
    </location>
</feature>
<feature type="compositionally biased region" description="Basic residues" evidence="1">
    <location>
        <begin position="301"/>
        <end position="313"/>
    </location>
</feature>